<evidence type="ECO:0000256" key="2">
    <source>
        <dbReference type="ARBA" id="ARBA00022946"/>
    </source>
</evidence>
<dbReference type="AlphaFoldDB" id="A0ABD3M930"/>
<evidence type="ECO:0000313" key="4">
    <source>
        <dbReference type="EMBL" id="KAL3760112.1"/>
    </source>
</evidence>
<keyword evidence="2" id="KW-0809">Transit peptide</keyword>
<dbReference type="PROSITE" id="PS00189">
    <property type="entry name" value="LIPOYL"/>
    <property type="match status" value="2"/>
</dbReference>
<gene>
    <name evidence="4" type="ORF">ACHAWU_002183</name>
</gene>
<keyword evidence="5" id="KW-1185">Reference proteome</keyword>
<feature type="domain" description="Lipoyl-binding" evidence="3">
    <location>
        <begin position="123"/>
        <end position="201"/>
    </location>
</feature>
<dbReference type="PANTHER" id="PTHR23151">
    <property type="entry name" value="DIHYDROLIPOAMIDE ACETYL/SUCCINYL-TRANSFERASE-RELATED"/>
    <property type="match status" value="1"/>
</dbReference>
<reference evidence="4 5" key="1">
    <citation type="submission" date="2024-10" db="EMBL/GenBank/DDBJ databases">
        <title>Updated reference genomes for cyclostephanoid diatoms.</title>
        <authorList>
            <person name="Roberts W.R."/>
            <person name="Alverson A.J."/>
        </authorList>
    </citation>
    <scope>NUCLEOTIDE SEQUENCE [LARGE SCALE GENOMIC DNA]</scope>
    <source>
        <strain evidence="4 5">AJA232-27</strain>
    </source>
</reference>
<dbReference type="PANTHER" id="PTHR23151:SF90">
    <property type="entry name" value="DIHYDROLIPOYLLYSINE-RESIDUE ACETYLTRANSFERASE COMPONENT OF PYRUVATE DEHYDROGENASE COMPLEX, MITOCHONDRIAL-RELATED"/>
    <property type="match status" value="1"/>
</dbReference>
<dbReference type="InterPro" id="IPR003016">
    <property type="entry name" value="2-oxoA_DH_lipoyl-BS"/>
</dbReference>
<sequence>LMRMLPTTNLQYKSSSRWFASSSDDLPYHIVVGMPALSPTMSSGTISKWNVAEGDAFSAGDSLAVIETDKASMDFEAQDDGIVAKLLVSAGAGVELEVGSAIMVTVEEAEHVGAFANFDLPYHIVVGMPALSPTMDAGTISKWNVAEGDSFSAGDSIAVIETDKASMDFEAQDDGVVAKLLVDAGAGETVSVGMPIMVTVDDVGDVPAFKDFVVGGESSSASSESKSVTEASAPIPVAAVATTPTPVASVAAAVAASIPTPPAAPPAPAATAVVSAPAAPMHAISIAGAGASSWGRLAAEKSPLAKALAKNQQQYIEKYGSTGHIPI</sequence>
<accession>A0ABD3M930</accession>
<dbReference type="CDD" id="cd06849">
    <property type="entry name" value="lipoyl_domain"/>
    <property type="match status" value="2"/>
</dbReference>
<evidence type="ECO:0000313" key="5">
    <source>
        <dbReference type="Proteomes" id="UP001530293"/>
    </source>
</evidence>
<organism evidence="4 5">
    <name type="scientific">Discostella pseudostelligera</name>
    <dbReference type="NCBI Taxonomy" id="259834"/>
    <lineage>
        <taxon>Eukaryota</taxon>
        <taxon>Sar</taxon>
        <taxon>Stramenopiles</taxon>
        <taxon>Ochrophyta</taxon>
        <taxon>Bacillariophyta</taxon>
        <taxon>Coscinodiscophyceae</taxon>
        <taxon>Thalassiosirophycidae</taxon>
        <taxon>Stephanodiscales</taxon>
        <taxon>Stephanodiscaceae</taxon>
        <taxon>Discostella</taxon>
    </lineage>
</organism>
<dbReference type="Gene3D" id="2.40.50.100">
    <property type="match status" value="2"/>
</dbReference>
<name>A0ABD3M930_9STRA</name>
<dbReference type="Proteomes" id="UP001530293">
    <property type="component" value="Unassembled WGS sequence"/>
</dbReference>
<evidence type="ECO:0000256" key="1">
    <source>
        <dbReference type="ARBA" id="ARBA00022823"/>
    </source>
</evidence>
<dbReference type="PROSITE" id="PS50968">
    <property type="entry name" value="BIOTINYL_LIPOYL"/>
    <property type="match status" value="2"/>
</dbReference>
<dbReference type="InterPro" id="IPR011053">
    <property type="entry name" value="Single_hybrid_motif"/>
</dbReference>
<comment type="caution">
    <text evidence="4">The sequence shown here is derived from an EMBL/GenBank/DDBJ whole genome shotgun (WGS) entry which is preliminary data.</text>
</comment>
<feature type="domain" description="Lipoyl-binding" evidence="3">
    <location>
        <begin position="29"/>
        <end position="107"/>
    </location>
</feature>
<proteinExistence type="predicted"/>
<feature type="non-terminal residue" evidence="4">
    <location>
        <position position="1"/>
    </location>
</feature>
<evidence type="ECO:0000259" key="3">
    <source>
        <dbReference type="PROSITE" id="PS50968"/>
    </source>
</evidence>
<dbReference type="InterPro" id="IPR045257">
    <property type="entry name" value="E2/Pdx1"/>
</dbReference>
<keyword evidence="1" id="KW-0450">Lipoyl</keyword>
<dbReference type="Pfam" id="PF00364">
    <property type="entry name" value="Biotin_lipoyl"/>
    <property type="match status" value="2"/>
</dbReference>
<dbReference type="SUPFAM" id="SSF51230">
    <property type="entry name" value="Single hybrid motif"/>
    <property type="match status" value="2"/>
</dbReference>
<dbReference type="EMBL" id="JALLBG020000192">
    <property type="protein sequence ID" value="KAL3760112.1"/>
    <property type="molecule type" value="Genomic_DNA"/>
</dbReference>
<protein>
    <recommendedName>
        <fullName evidence="3">Lipoyl-binding domain-containing protein</fullName>
    </recommendedName>
</protein>
<dbReference type="InterPro" id="IPR000089">
    <property type="entry name" value="Biotin_lipoyl"/>
</dbReference>
<dbReference type="FunFam" id="2.40.50.100:FF:000010">
    <property type="entry name" value="Acetyltransferase component of pyruvate dehydrogenase complex"/>
    <property type="match status" value="2"/>
</dbReference>